<sequence length="682" mass="77753">MYLKIWILFLCFFSLSHCKYNGESNLNPIVKNGMIDLSNIHFDNQTSIPLSGDWEFHWNTFVTPVSIQSPIQSTVLTNTLAPENEKEYLGIGKRWKDIHFGKGYATYQVKLILPETSNKNIFAVRFFQTGGAAMRVFVNGKESLTLGKVGIDKTSMEPTRSSGILIIPNPTNVVNLMVHISNFHHDDGSFWYAPKFGLYKNIQNNFIKELALDTLLSGALFFMAFYHFVLFFFRRTKKLILFFGLFSITTALHSLSLNGDVLYYLIPSISYRIAFSLSLIFYLAMPFYLYFLSELFPSQFSKPILRVFSTICFLLYLFVILGPTELGSQTTFIGLVFSILGLVYSAICLFRSALKKEALSIILFLIQVFLLFSAINDTLYLYGIFQYALILKYSYLSTVLFQSLLLASFFTKTFIKNETLKNELSALNESLEQTVILRTKDYKEAKQNAEEANKWKDKFISLVAHDLRSPLSTVYSALMLTNDADTTEEDKKHIFKQVYTILENAMSTVEHLLNLNRFQIDKGQIRLNLSNNFINERLTQVIESFTFDLQKKSLVIENSIPDTAQVYADSSILLEILRNLVANAIKFSHPQGKIQFSFSETTDTSIIAIKDRGTGISTEQQKLLFNEPMSLPGTMGEKGFGIGLKLCFELMRLHNGNIQVESESDQGSSFLLEFPRKKSNQD</sequence>
<feature type="transmembrane region" description="Helical" evidence="9">
    <location>
        <begin position="357"/>
        <end position="375"/>
    </location>
</feature>
<dbReference type="PROSITE" id="PS50109">
    <property type="entry name" value="HIS_KIN"/>
    <property type="match status" value="1"/>
</dbReference>
<keyword evidence="8" id="KW-0902">Two-component regulatory system</keyword>
<dbReference type="RefSeq" id="WP_135771058.1">
    <property type="nucleotide sequence ID" value="NZ_RQFT01000008.1"/>
</dbReference>
<reference evidence="11 12" key="1">
    <citation type="journal article" date="2019" name="PLoS Negl. Trop. Dis.">
        <title>Revisiting the worldwide diversity of Leptospira species in the environment.</title>
        <authorList>
            <person name="Vincent A.T."/>
            <person name="Schiettekatte O."/>
            <person name="Bourhy P."/>
            <person name="Veyrier F.J."/>
            <person name="Picardeau M."/>
        </authorList>
    </citation>
    <scope>NUCLEOTIDE SEQUENCE [LARGE SCALE GENOMIC DNA]</scope>
    <source>
        <strain evidence="11 12">201800273</strain>
    </source>
</reference>
<dbReference type="SUPFAM" id="SSF55874">
    <property type="entry name" value="ATPase domain of HSP90 chaperone/DNA topoisomerase II/histidine kinase"/>
    <property type="match status" value="1"/>
</dbReference>
<name>A0A7I0IQ65_9LEPT</name>
<dbReference type="GO" id="GO:0030295">
    <property type="term" value="F:protein kinase activator activity"/>
    <property type="evidence" value="ECO:0007669"/>
    <property type="project" value="TreeGrafter"/>
</dbReference>
<comment type="catalytic activity">
    <reaction evidence="1">
        <text>ATP + protein L-histidine = ADP + protein N-phospho-L-histidine.</text>
        <dbReference type="EC" id="2.7.13.3"/>
    </reaction>
</comment>
<feature type="transmembrane region" description="Helical" evidence="9">
    <location>
        <begin position="304"/>
        <end position="324"/>
    </location>
</feature>
<proteinExistence type="predicted"/>
<dbReference type="InterPro" id="IPR036890">
    <property type="entry name" value="HATPase_C_sf"/>
</dbReference>
<evidence type="ECO:0000256" key="6">
    <source>
        <dbReference type="ARBA" id="ARBA00022777"/>
    </source>
</evidence>
<dbReference type="GO" id="GO:0000156">
    <property type="term" value="F:phosphorelay response regulator activity"/>
    <property type="evidence" value="ECO:0007669"/>
    <property type="project" value="TreeGrafter"/>
</dbReference>
<keyword evidence="9" id="KW-0812">Transmembrane</keyword>
<dbReference type="Pfam" id="PF07695">
    <property type="entry name" value="7TMR-DISM_7TM"/>
    <property type="match status" value="1"/>
</dbReference>
<dbReference type="InterPro" id="IPR011623">
    <property type="entry name" value="7TMR_DISM_rcpt_extracell_dom1"/>
</dbReference>
<dbReference type="EC" id="2.7.13.3" evidence="2"/>
<evidence type="ECO:0000256" key="1">
    <source>
        <dbReference type="ARBA" id="ARBA00000085"/>
    </source>
</evidence>
<feature type="transmembrane region" description="Helical" evidence="9">
    <location>
        <begin position="210"/>
        <end position="232"/>
    </location>
</feature>
<keyword evidence="9" id="KW-1133">Transmembrane helix</keyword>
<evidence type="ECO:0000256" key="7">
    <source>
        <dbReference type="ARBA" id="ARBA00022840"/>
    </source>
</evidence>
<evidence type="ECO:0000313" key="12">
    <source>
        <dbReference type="Proteomes" id="UP000297641"/>
    </source>
</evidence>
<evidence type="ECO:0000256" key="9">
    <source>
        <dbReference type="SAM" id="Phobius"/>
    </source>
</evidence>
<keyword evidence="6 11" id="KW-0418">Kinase</keyword>
<feature type="transmembrane region" description="Helical" evidence="9">
    <location>
        <begin position="269"/>
        <end position="292"/>
    </location>
</feature>
<dbReference type="Proteomes" id="UP000297641">
    <property type="component" value="Unassembled WGS sequence"/>
</dbReference>
<dbReference type="InterPro" id="IPR005467">
    <property type="entry name" value="His_kinase_dom"/>
</dbReference>
<evidence type="ECO:0000256" key="5">
    <source>
        <dbReference type="ARBA" id="ARBA00022741"/>
    </source>
</evidence>
<dbReference type="CDD" id="cd00082">
    <property type="entry name" value="HisKA"/>
    <property type="match status" value="1"/>
</dbReference>
<dbReference type="AlphaFoldDB" id="A0A7I0IQ65"/>
<dbReference type="Gene3D" id="3.30.565.10">
    <property type="entry name" value="Histidine kinase-like ATPase, C-terminal domain"/>
    <property type="match status" value="1"/>
</dbReference>
<dbReference type="Gene3D" id="1.10.287.130">
    <property type="match status" value="1"/>
</dbReference>
<dbReference type="InterPro" id="IPR003661">
    <property type="entry name" value="HisK_dim/P_dom"/>
</dbReference>
<feature type="transmembrane region" description="Helical" evidence="9">
    <location>
        <begin position="330"/>
        <end position="350"/>
    </location>
</feature>
<dbReference type="InterPro" id="IPR004358">
    <property type="entry name" value="Sig_transdc_His_kin-like_C"/>
</dbReference>
<dbReference type="GO" id="GO:0000155">
    <property type="term" value="F:phosphorelay sensor kinase activity"/>
    <property type="evidence" value="ECO:0007669"/>
    <property type="project" value="InterPro"/>
</dbReference>
<gene>
    <name evidence="11" type="ORF">EHQ43_09765</name>
</gene>
<evidence type="ECO:0000256" key="2">
    <source>
        <dbReference type="ARBA" id="ARBA00012438"/>
    </source>
</evidence>
<comment type="caution">
    <text evidence="11">The sequence shown here is derived from an EMBL/GenBank/DDBJ whole genome shotgun (WGS) entry which is preliminary data.</text>
</comment>
<evidence type="ECO:0000256" key="3">
    <source>
        <dbReference type="ARBA" id="ARBA00022553"/>
    </source>
</evidence>
<dbReference type="InterPro" id="IPR036097">
    <property type="entry name" value="HisK_dim/P_sf"/>
</dbReference>
<feature type="domain" description="Histidine kinase" evidence="10">
    <location>
        <begin position="462"/>
        <end position="678"/>
    </location>
</feature>
<dbReference type="SMART" id="SM00388">
    <property type="entry name" value="HisKA"/>
    <property type="match status" value="1"/>
</dbReference>
<keyword evidence="5" id="KW-0547">Nucleotide-binding</keyword>
<dbReference type="PRINTS" id="PR00344">
    <property type="entry name" value="BCTRLSENSOR"/>
</dbReference>
<keyword evidence="4" id="KW-0808">Transferase</keyword>
<evidence type="ECO:0000313" key="11">
    <source>
        <dbReference type="EMBL" id="TGL06680.1"/>
    </source>
</evidence>
<dbReference type="PANTHER" id="PTHR42878">
    <property type="entry name" value="TWO-COMPONENT HISTIDINE KINASE"/>
    <property type="match status" value="1"/>
</dbReference>
<dbReference type="InterPro" id="IPR003594">
    <property type="entry name" value="HATPase_dom"/>
</dbReference>
<protein>
    <recommendedName>
        <fullName evidence="2">histidine kinase</fullName>
        <ecNumber evidence="2">2.7.13.3</ecNumber>
    </recommendedName>
</protein>
<evidence type="ECO:0000256" key="8">
    <source>
        <dbReference type="ARBA" id="ARBA00023012"/>
    </source>
</evidence>
<evidence type="ECO:0000256" key="4">
    <source>
        <dbReference type="ARBA" id="ARBA00022679"/>
    </source>
</evidence>
<organism evidence="11 12">
    <name type="scientific">Leptospira bouyouniensis</name>
    <dbReference type="NCBI Taxonomy" id="2484911"/>
    <lineage>
        <taxon>Bacteria</taxon>
        <taxon>Pseudomonadati</taxon>
        <taxon>Spirochaetota</taxon>
        <taxon>Spirochaetia</taxon>
        <taxon>Leptospirales</taxon>
        <taxon>Leptospiraceae</taxon>
        <taxon>Leptospira</taxon>
    </lineage>
</organism>
<dbReference type="GO" id="GO:0005524">
    <property type="term" value="F:ATP binding"/>
    <property type="evidence" value="ECO:0007669"/>
    <property type="project" value="UniProtKB-KW"/>
</dbReference>
<dbReference type="InterPro" id="IPR050351">
    <property type="entry name" value="BphY/WalK/GraS-like"/>
</dbReference>
<keyword evidence="3" id="KW-0597">Phosphoprotein</keyword>
<dbReference type="PANTHER" id="PTHR42878:SF7">
    <property type="entry name" value="SENSOR HISTIDINE KINASE GLRK"/>
    <property type="match status" value="1"/>
</dbReference>
<evidence type="ECO:0000259" key="10">
    <source>
        <dbReference type="PROSITE" id="PS50109"/>
    </source>
</evidence>
<dbReference type="GO" id="GO:0007234">
    <property type="term" value="P:osmosensory signaling via phosphorelay pathway"/>
    <property type="evidence" value="ECO:0007669"/>
    <property type="project" value="TreeGrafter"/>
</dbReference>
<dbReference type="EMBL" id="RQFT01000008">
    <property type="protein sequence ID" value="TGL06680.1"/>
    <property type="molecule type" value="Genomic_DNA"/>
</dbReference>
<keyword evidence="7" id="KW-0067">ATP-binding</keyword>
<accession>A0A7I0IQ65</accession>
<feature type="transmembrane region" description="Helical" evidence="9">
    <location>
        <begin position="239"/>
        <end position="257"/>
    </location>
</feature>
<dbReference type="Pfam" id="PF02518">
    <property type="entry name" value="HATPase_c"/>
    <property type="match status" value="1"/>
</dbReference>
<keyword evidence="9" id="KW-0472">Membrane</keyword>
<dbReference type="SMART" id="SM00387">
    <property type="entry name" value="HATPase_c"/>
    <property type="match status" value="1"/>
</dbReference>
<dbReference type="SUPFAM" id="SSF47384">
    <property type="entry name" value="Homodimeric domain of signal transducing histidine kinase"/>
    <property type="match status" value="1"/>
</dbReference>